<reference evidence="2 3" key="1">
    <citation type="submission" date="2015-11" db="EMBL/GenBank/DDBJ databases">
        <title>Genomic analysis of 38 Legionella species identifies large and diverse effector repertoires.</title>
        <authorList>
            <person name="Burstein D."/>
            <person name="Amaro F."/>
            <person name="Zusman T."/>
            <person name="Lifshitz Z."/>
            <person name="Cohen O."/>
            <person name="Gilbert J.A."/>
            <person name="Pupko T."/>
            <person name="Shuman H.A."/>
            <person name="Segal G."/>
        </authorList>
    </citation>
    <scope>NUCLEOTIDE SEQUENCE [LARGE SCALE GENOMIC DNA]</scope>
    <source>
        <strain evidence="2 3">BL-540</strain>
    </source>
</reference>
<dbReference type="PATRIC" id="fig|456.5.peg.279"/>
<comment type="caution">
    <text evidence="2">The sequence shown here is derived from an EMBL/GenBank/DDBJ whole genome shotgun (WGS) entry which is preliminary data.</text>
</comment>
<feature type="transmembrane region" description="Helical" evidence="1">
    <location>
        <begin position="110"/>
        <end position="128"/>
    </location>
</feature>
<keyword evidence="1" id="KW-0812">Transmembrane</keyword>
<evidence type="ECO:0000256" key="1">
    <source>
        <dbReference type="SAM" id="Phobius"/>
    </source>
</evidence>
<keyword evidence="1" id="KW-0472">Membrane</keyword>
<evidence type="ECO:0000313" key="3">
    <source>
        <dbReference type="Proteomes" id="UP000055035"/>
    </source>
</evidence>
<gene>
    <name evidence="2" type="ORF">Ljor_0262</name>
</gene>
<evidence type="ECO:0000313" key="2">
    <source>
        <dbReference type="EMBL" id="KTD19039.1"/>
    </source>
</evidence>
<accession>A0A0W0VG31</accession>
<feature type="transmembrane region" description="Helical" evidence="1">
    <location>
        <begin position="6"/>
        <end position="26"/>
    </location>
</feature>
<feature type="transmembrane region" description="Helical" evidence="1">
    <location>
        <begin position="77"/>
        <end position="103"/>
    </location>
</feature>
<dbReference type="Proteomes" id="UP000055035">
    <property type="component" value="Unassembled WGS sequence"/>
</dbReference>
<dbReference type="AlphaFoldDB" id="A0A0W0VG31"/>
<proteinExistence type="predicted"/>
<name>A0A0W0VG31_9GAMM</name>
<protein>
    <submittedName>
        <fullName evidence="2">Uncharacterized protein</fullName>
    </submittedName>
</protein>
<sequence length="135" mass="15580">MHYHTTNISFVGVIQTLPLIIIAVYYSEKLASLINQPEHNLEKSKIFARDLFVLNFSFLFACLLSLVFSYNNSDAKGWWLLVIYFITLYGLLFSICFSTIALLIKNHKTYTIIFSFIITVLVSIGQFLPRYIVIP</sequence>
<organism evidence="2 3">
    <name type="scientific">Legionella jordanis</name>
    <dbReference type="NCBI Taxonomy" id="456"/>
    <lineage>
        <taxon>Bacteria</taxon>
        <taxon>Pseudomonadati</taxon>
        <taxon>Pseudomonadota</taxon>
        <taxon>Gammaproteobacteria</taxon>
        <taxon>Legionellales</taxon>
        <taxon>Legionellaceae</taxon>
        <taxon>Legionella</taxon>
    </lineage>
</organism>
<keyword evidence="3" id="KW-1185">Reference proteome</keyword>
<keyword evidence="1" id="KW-1133">Transmembrane helix</keyword>
<dbReference type="EMBL" id="LNYJ01000003">
    <property type="protein sequence ID" value="KTD19039.1"/>
    <property type="molecule type" value="Genomic_DNA"/>
</dbReference>
<feature type="transmembrane region" description="Helical" evidence="1">
    <location>
        <begin position="47"/>
        <end position="71"/>
    </location>
</feature>